<dbReference type="Gene3D" id="3.10.100.10">
    <property type="entry name" value="Mannose-Binding Protein A, subunit A"/>
    <property type="match status" value="1"/>
</dbReference>
<dbReference type="InterPro" id="IPR000477">
    <property type="entry name" value="RT_dom"/>
</dbReference>
<dbReference type="InterPro" id="IPR001304">
    <property type="entry name" value="C-type_lectin-like"/>
</dbReference>
<accession>A0A1I8HQA8</accession>
<dbReference type="InterPro" id="IPR016187">
    <property type="entry name" value="CTDL_fold"/>
</dbReference>
<dbReference type="SUPFAM" id="SSF52047">
    <property type="entry name" value="RNI-like"/>
    <property type="match status" value="1"/>
</dbReference>
<dbReference type="Proteomes" id="UP000095280">
    <property type="component" value="Unplaced"/>
</dbReference>
<dbReference type="CDD" id="cd01650">
    <property type="entry name" value="RT_nLTR_like"/>
    <property type="match status" value="1"/>
</dbReference>
<dbReference type="PROSITE" id="PS50041">
    <property type="entry name" value="C_TYPE_LECTIN_2"/>
    <property type="match status" value="1"/>
</dbReference>
<dbReference type="InterPro" id="IPR032675">
    <property type="entry name" value="LRR_dom_sf"/>
</dbReference>
<evidence type="ECO:0000256" key="2">
    <source>
        <dbReference type="ARBA" id="ARBA00022614"/>
    </source>
</evidence>
<dbReference type="SUPFAM" id="SSF56436">
    <property type="entry name" value="C-type lectin-like"/>
    <property type="match status" value="1"/>
</dbReference>
<organism evidence="6 7">
    <name type="scientific">Macrostomum lignano</name>
    <dbReference type="NCBI Taxonomy" id="282301"/>
    <lineage>
        <taxon>Eukaryota</taxon>
        <taxon>Metazoa</taxon>
        <taxon>Spiralia</taxon>
        <taxon>Lophotrochozoa</taxon>
        <taxon>Platyhelminthes</taxon>
        <taxon>Rhabditophora</taxon>
        <taxon>Macrostomorpha</taxon>
        <taxon>Macrostomida</taxon>
        <taxon>Macrostomidae</taxon>
        <taxon>Macrostomum</taxon>
    </lineage>
</organism>
<dbReference type="GO" id="GO:0005634">
    <property type="term" value="C:nucleus"/>
    <property type="evidence" value="ECO:0007669"/>
    <property type="project" value="TreeGrafter"/>
</dbReference>
<dbReference type="PANTHER" id="PTHR24113:SF12">
    <property type="entry name" value="RAN GTPASE-ACTIVATING PROTEIN 1"/>
    <property type="match status" value="1"/>
</dbReference>
<evidence type="ECO:0000256" key="3">
    <source>
        <dbReference type="ARBA" id="ARBA00022737"/>
    </source>
</evidence>
<sequence length="2058" mass="223141">VLRLRSRHLLRRGAGLREPRLSPERRPPNCTRCYYHLNQFGRWQRLPDTTADSKSAAGTKRFQPPLPDEMAPLAQAEQQQQAQQQTQLAQQLANPPSQDKQIDSLPLPAQTRSDQKNRPDKQKKRDQKKQDKKMGEQKIPAKSARSKTAPATARQKTPDKKPPAKKAQPSQKKTPAGQKQARSASQPERPKPSAPSGGSKPRAAAKQPKTPKQSKPKSYSDGEASFNSASYFAAAAGAAGVADGALQMRIVPLQAARGHVVDGPEGHAVGLAAVADPLDNIGHLLLVLLLGALLPLCGLHVPGVVGLQAGLAIAGFLDLLLHGGHLGVETVKRVLQGVVAHDQAADHVVGHLRWARGGVACTNLDIIWRQNIHHASHVGLKFSVRLHFSAEHGLLPPQQSQVRLQLLLFALFECAQARLRLVALDGSAPLGLVLLDELLELAHSVFHGLLLLGQHDLRRSLSILLSSASFFSTSVFCSVFTPVSRSRAPVSDTTGTSRTRSSSSAWLSWSANMPQLLHLLPLYISLLSLPTVRHCSAQTCRNRYSPINGSLCIRPEFTRTIPEVSSEQPCAFLCSREPSCQAFTTAAGPCQLFVFDRCSKSVRNCSSCSLRGRLLVKQQSGLPPGSLCPSDFGDDRCGVKYRLYSELGYWAAQKQRCEFGGGLAMMADAVDLAEMDYINQLYTKYSLNLNLFLDGYQPAGSAEPRGGWVWSTCGITVNESLWYGHEPDNNGGNEEALARGSSTGRLHDVRQNTDRGVVCEFRAMPGLHASYAASKLQQLLKSLATTGAQTCWAAQKQRCEFGGGLAMMADAVDLAEMDYINQLYTKYSLNLNLFLDGYAELGVEHLRHHQEALAAVYLQRQQAIRAVSAAGPDARGRVAWSAINALRGQKRRITLNLAGDSADELREFSAAIVNALPPPLPDSLTLPPEMAVAGRGELQPSTSQHSRRCEARPTVTGRESAGSGRGADRGAAHPLCGQCEVARVMNRVLFGEEAPNEWTTAHIVAVPKKPGTTRLEEHRGICLQSCAAKLFNRMLLSRLQPVLDPYLRPEQNGFRPHRGTGDTLAPFLFVLVLDWVLRTALPTNDDGFLLRRRVGRRQPERRLSVLGYADDLALLSLTVEGAQRQLDKLVAVAASVGLVVNTQKTVMCSACRRRHRGCDFATELPRCQQFVYLGGLVPGVREDLRREDRRGLAWAAFRSVRAVLQSEALPDRQRAALFQAVIETVLLYNAETWTLTESLEQQVDAAHAGLLRAAFKIGYERVTNAALYRRAGLSKRPAAPSATPAGRPHHPRRVVLPRAGAGGAAADAAGTLPQAPYRRARTRRFVDCLLADAGVPDSAGGLAFIRDLALKRALQIVIGGDQCLVKGRHALAHDAPVRILSHVVKPSRSRPSGEGFFVTAVVVGLMAVPQTSSRVQSVLHSAPVVAEVSRTQRAGRRPEQLDEQATSEQLLQFLTDLLHLSNTNSWQGPAGGGEGLAAGLLAAQESAGLLGAHLGDGASELRPDAQGAVDWRVAAAARLCAAVTDSRQAQKLQKNQQQKSLTIDPSMPCTSRMRLRTYSLASGTVPTPLSFCIADRFADAFAGGFAAASRRGIATVRSFLRAWRPQFQPFGPQFTLELPCTLSARHRHPGMAAAPPPGLPPWTPFGFGPALQPSYFGSFKSSKQPKMLCRQPELRQGGSGGSAGPQEAYRQQCDRLKAALARVCLLQLSDARVRLCFYYPHDRQAAAFLKALRLNPNLLELNLKDNGFDSKAKLTRLSRLLEDHGTIARLTYRRAFATLHSALSQGASLVSMKLSRCGLADSDGALLGSFLTRDKHLEHLDISGNNLGPQTATALAQALRVNAYLIDLDLSWNTFNSACFATLASGLAANSELRRLNCSCNGAEDRGLAALLKAATADASRLRVLELDNCRVTHLSTPELLQCLRRQPGRLHAVKLNRNLFREADVLQLLAAVAALPESQLALLEVNNVPRTQSITEATPAGLQNGQEMAHLNPGHGEVGNLESDRDGWPGLQFIGLNARQAEVRSHDVLLAAREGLDAPHHRVCLRLVATTAGCGLA</sequence>
<dbReference type="WBParaSite" id="maker-uti_cns_0007451-snap-gene-0.2-mRNA-1">
    <property type="protein sequence ID" value="maker-uti_cns_0007451-snap-gene-0.2-mRNA-1"/>
    <property type="gene ID" value="maker-uti_cns_0007451-snap-gene-0.2"/>
</dbReference>
<reference evidence="7" key="1">
    <citation type="submission" date="2016-11" db="UniProtKB">
        <authorList>
            <consortium name="WormBaseParasite"/>
        </authorList>
    </citation>
    <scope>IDENTIFICATION</scope>
</reference>
<feature type="compositionally biased region" description="Low complexity" evidence="4">
    <location>
        <begin position="73"/>
        <end position="93"/>
    </location>
</feature>
<dbReference type="SMART" id="SM00368">
    <property type="entry name" value="LRR_RI"/>
    <property type="match status" value="5"/>
</dbReference>
<feature type="compositionally biased region" description="Low complexity" evidence="4">
    <location>
        <begin position="165"/>
        <end position="176"/>
    </location>
</feature>
<dbReference type="Pfam" id="PF00078">
    <property type="entry name" value="RVT_1"/>
    <property type="match status" value="1"/>
</dbReference>
<evidence type="ECO:0000256" key="1">
    <source>
        <dbReference type="ARBA" id="ARBA00022468"/>
    </source>
</evidence>
<dbReference type="InterPro" id="IPR027038">
    <property type="entry name" value="RanGap"/>
</dbReference>
<dbReference type="PANTHER" id="PTHR24113">
    <property type="entry name" value="RAN GTPASE-ACTIVATING PROTEIN 1"/>
    <property type="match status" value="1"/>
</dbReference>
<evidence type="ECO:0000313" key="6">
    <source>
        <dbReference type="Proteomes" id="UP000095280"/>
    </source>
</evidence>
<dbReference type="CDD" id="cd00037">
    <property type="entry name" value="CLECT"/>
    <property type="match status" value="1"/>
</dbReference>
<feature type="compositionally biased region" description="Low complexity" evidence="4">
    <location>
        <begin position="194"/>
        <end position="217"/>
    </location>
</feature>
<keyword evidence="3" id="KW-0677">Repeat</keyword>
<feature type="region of interest" description="Disordered" evidence="4">
    <location>
        <begin position="46"/>
        <end position="221"/>
    </location>
</feature>
<dbReference type="GO" id="GO:0005829">
    <property type="term" value="C:cytosol"/>
    <property type="evidence" value="ECO:0007669"/>
    <property type="project" value="TreeGrafter"/>
</dbReference>
<name>A0A1I8HQA8_9PLAT</name>
<keyword evidence="6" id="KW-1185">Reference proteome</keyword>
<keyword evidence="1" id="KW-0343">GTPase activation</keyword>
<evidence type="ECO:0000313" key="7">
    <source>
        <dbReference type="WBParaSite" id="maker-uti_cns_0007451-snap-gene-0.2-mRNA-1"/>
    </source>
</evidence>
<proteinExistence type="predicted"/>
<dbReference type="GO" id="GO:0048471">
    <property type="term" value="C:perinuclear region of cytoplasm"/>
    <property type="evidence" value="ECO:0007669"/>
    <property type="project" value="TreeGrafter"/>
</dbReference>
<dbReference type="GO" id="GO:0005096">
    <property type="term" value="F:GTPase activator activity"/>
    <property type="evidence" value="ECO:0007669"/>
    <property type="project" value="UniProtKB-KW"/>
</dbReference>
<dbReference type="GO" id="GO:0006913">
    <property type="term" value="P:nucleocytoplasmic transport"/>
    <property type="evidence" value="ECO:0007669"/>
    <property type="project" value="TreeGrafter"/>
</dbReference>
<evidence type="ECO:0000256" key="4">
    <source>
        <dbReference type="SAM" id="MobiDB-lite"/>
    </source>
</evidence>
<dbReference type="InterPro" id="IPR016186">
    <property type="entry name" value="C-type_lectin-like/link_sf"/>
</dbReference>
<protein>
    <submittedName>
        <fullName evidence="7">C-type lectin domain-containing protein</fullName>
    </submittedName>
</protein>
<evidence type="ECO:0000259" key="5">
    <source>
        <dbReference type="PROSITE" id="PS50041"/>
    </source>
</evidence>
<dbReference type="Gene3D" id="3.80.10.10">
    <property type="entry name" value="Ribonuclease Inhibitor"/>
    <property type="match status" value="1"/>
</dbReference>
<keyword evidence="2" id="KW-0433">Leucine-rich repeat</keyword>
<feature type="domain" description="C-type lectin" evidence="5">
    <location>
        <begin position="641"/>
        <end position="760"/>
    </location>
</feature>
<dbReference type="GO" id="GO:0031267">
    <property type="term" value="F:small GTPase binding"/>
    <property type="evidence" value="ECO:0007669"/>
    <property type="project" value="TreeGrafter"/>
</dbReference>
<feature type="region of interest" description="Disordered" evidence="4">
    <location>
        <begin position="936"/>
        <end position="971"/>
    </location>
</feature>